<feature type="region of interest" description="Disordered" evidence="3">
    <location>
        <begin position="1"/>
        <end position="78"/>
    </location>
</feature>
<protein>
    <submittedName>
        <fullName evidence="4">CobQ/CobB/MinD/ParA nucleotide binding domain-containing protein</fullName>
    </submittedName>
</protein>
<dbReference type="PANTHER" id="PTHR43384">
    <property type="entry name" value="SEPTUM SITE-DETERMINING PROTEIN MIND HOMOLOG, CHLOROPLASTIC-RELATED"/>
    <property type="match status" value="1"/>
</dbReference>
<dbReference type="Proteomes" id="UP000216444">
    <property type="component" value="Unassembled WGS sequence"/>
</dbReference>
<feature type="region of interest" description="Disordered" evidence="3">
    <location>
        <begin position="248"/>
        <end position="294"/>
    </location>
</feature>
<dbReference type="AlphaFoldDB" id="A0A261FGJ2"/>
<comment type="caution">
    <text evidence="4">The sequence shown here is derived from an EMBL/GenBank/DDBJ whole genome shotgun (WGS) entry which is preliminary data.</text>
</comment>
<dbReference type="SUPFAM" id="SSF52540">
    <property type="entry name" value="P-loop containing nucleoside triphosphate hydrolases"/>
    <property type="match status" value="1"/>
</dbReference>
<sequence length="377" mass="39620">MPQLMQPQLQSQSYQPQSQQQSLAQVQLQPQPYAQSQPQSQPQSQSPPASTSQELVRSGSRARSRHRDPTVRPGRGALSSFAAAGGGAGNGVIMFLSSSGGVGSTVLTALCAWHLTMRNRTCALVDADFTAGGMDVTLGIETEPGMRWSSVSAPLGRIEPRSLMHELPEWEETVVLAADPWNDGAPDWWEVDAAMRALSEACELVLVDGGHADSEHTLRMQARVRVVVVELSVLGLARARGLLMRLKESQGGGGRHGGGRHGGGGGSGGARGGSAGARQGARSRSGGRHGGPGGIVSLASTTTLLVGIKPAAAPRSGVVTLDEAEGYLGSPLVAIFTHDRSISRSVLSGTGIPAVPRRYRRSLNTLCDRLEMECRNE</sequence>
<evidence type="ECO:0000313" key="5">
    <source>
        <dbReference type="Proteomes" id="UP000216444"/>
    </source>
</evidence>
<dbReference type="Gene3D" id="3.40.50.300">
    <property type="entry name" value="P-loop containing nucleotide triphosphate hydrolases"/>
    <property type="match status" value="1"/>
</dbReference>
<name>A0A261FGJ2_9BIFI</name>
<dbReference type="InterPro" id="IPR050625">
    <property type="entry name" value="ParA/MinD_ATPase"/>
</dbReference>
<dbReference type="GO" id="GO:0016887">
    <property type="term" value="F:ATP hydrolysis activity"/>
    <property type="evidence" value="ECO:0007669"/>
    <property type="project" value="TreeGrafter"/>
</dbReference>
<dbReference type="EMBL" id="MWWV01000005">
    <property type="protein sequence ID" value="OZG58083.1"/>
    <property type="molecule type" value="Genomic_DNA"/>
</dbReference>
<evidence type="ECO:0000313" key="4">
    <source>
        <dbReference type="EMBL" id="OZG58083.1"/>
    </source>
</evidence>
<evidence type="ECO:0000256" key="1">
    <source>
        <dbReference type="ARBA" id="ARBA00022741"/>
    </source>
</evidence>
<organism evidence="4 5">
    <name type="scientific">Bifidobacterium tissieri</name>
    <dbReference type="NCBI Taxonomy" id="1630162"/>
    <lineage>
        <taxon>Bacteria</taxon>
        <taxon>Bacillati</taxon>
        <taxon>Actinomycetota</taxon>
        <taxon>Actinomycetes</taxon>
        <taxon>Bifidobacteriales</taxon>
        <taxon>Bifidobacteriaceae</taxon>
        <taxon>Bifidobacterium</taxon>
    </lineage>
</organism>
<dbReference type="InterPro" id="IPR027417">
    <property type="entry name" value="P-loop_NTPase"/>
</dbReference>
<feature type="compositionally biased region" description="Gly residues" evidence="3">
    <location>
        <begin position="250"/>
        <end position="275"/>
    </location>
</feature>
<reference evidence="4 5" key="1">
    <citation type="journal article" date="2017" name="BMC Genomics">
        <title>Comparative genomic and phylogenomic analyses of the Bifidobacteriaceae family.</title>
        <authorList>
            <person name="Lugli G.A."/>
            <person name="Milani C."/>
            <person name="Turroni F."/>
            <person name="Duranti S."/>
            <person name="Mancabelli L."/>
            <person name="Mangifesta M."/>
            <person name="Ferrario C."/>
            <person name="Modesto M."/>
            <person name="Mattarelli P."/>
            <person name="Jiri K."/>
            <person name="van Sinderen D."/>
            <person name="Ventura M."/>
        </authorList>
    </citation>
    <scope>NUCLEOTIDE SEQUENCE [LARGE SCALE GENOMIC DNA]</scope>
    <source>
        <strain evidence="4 5">DSM 100201</strain>
    </source>
</reference>
<keyword evidence="5" id="KW-1185">Reference proteome</keyword>
<dbReference type="GO" id="GO:0005524">
    <property type="term" value="F:ATP binding"/>
    <property type="evidence" value="ECO:0007669"/>
    <property type="project" value="UniProtKB-KW"/>
</dbReference>
<keyword evidence="1" id="KW-0547">Nucleotide-binding</keyword>
<dbReference type="GO" id="GO:0009898">
    <property type="term" value="C:cytoplasmic side of plasma membrane"/>
    <property type="evidence" value="ECO:0007669"/>
    <property type="project" value="TreeGrafter"/>
</dbReference>
<dbReference type="SUPFAM" id="SSF81995">
    <property type="entry name" value="beta-sandwich domain of Sec23/24"/>
    <property type="match status" value="1"/>
</dbReference>
<feature type="compositionally biased region" description="Low complexity" evidence="3">
    <location>
        <begin position="1"/>
        <end position="53"/>
    </location>
</feature>
<dbReference type="GO" id="GO:0005829">
    <property type="term" value="C:cytosol"/>
    <property type="evidence" value="ECO:0007669"/>
    <property type="project" value="TreeGrafter"/>
</dbReference>
<keyword evidence="2" id="KW-0067">ATP-binding</keyword>
<proteinExistence type="predicted"/>
<dbReference type="PANTHER" id="PTHR43384:SF6">
    <property type="entry name" value="SEPTUM SITE-DETERMINING PROTEIN MIND HOMOLOG, CHLOROPLASTIC"/>
    <property type="match status" value="1"/>
</dbReference>
<evidence type="ECO:0000256" key="2">
    <source>
        <dbReference type="ARBA" id="ARBA00022840"/>
    </source>
</evidence>
<dbReference type="GO" id="GO:0051782">
    <property type="term" value="P:negative regulation of cell division"/>
    <property type="evidence" value="ECO:0007669"/>
    <property type="project" value="TreeGrafter"/>
</dbReference>
<gene>
    <name evidence="4" type="ORF">BTIS_0931</name>
</gene>
<evidence type="ECO:0000256" key="3">
    <source>
        <dbReference type="SAM" id="MobiDB-lite"/>
    </source>
</evidence>
<accession>A0A261FGJ2</accession>